<reference evidence="1" key="1">
    <citation type="submission" date="2021-02" db="EMBL/GenBank/DDBJ databases">
        <authorList>
            <person name="Nowell W R."/>
        </authorList>
    </citation>
    <scope>NUCLEOTIDE SEQUENCE</scope>
</reference>
<dbReference type="Proteomes" id="UP000681967">
    <property type="component" value="Unassembled WGS sequence"/>
</dbReference>
<dbReference type="EMBL" id="CAJOBH010237005">
    <property type="protein sequence ID" value="CAF5094847.1"/>
    <property type="molecule type" value="Genomic_DNA"/>
</dbReference>
<dbReference type="GO" id="GO:0003676">
    <property type="term" value="F:nucleic acid binding"/>
    <property type="evidence" value="ECO:0007669"/>
    <property type="project" value="InterPro"/>
</dbReference>
<accession>A0A8S3F093</accession>
<comment type="caution">
    <text evidence="1">The sequence shown here is derived from an EMBL/GenBank/DDBJ whole genome shotgun (WGS) entry which is preliminary data.</text>
</comment>
<organism evidence="1 2">
    <name type="scientific">Rotaria magnacalcarata</name>
    <dbReference type="NCBI Taxonomy" id="392030"/>
    <lineage>
        <taxon>Eukaryota</taxon>
        <taxon>Metazoa</taxon>
        <taxon>Spiralia</taxon>
        <taxon>Gnathifera</taxon>
        <taxon>Rotifera</taxon>
        <taxon>Eurotatoria</taxon>
        <taxon>Bdelloidea</taxon>
        <taxon>Philodinida</taxon>
        <taxon>Philodinidae</taxon>
        <taxon>Rotaria</taxon>
    </lineage>
</organism>
<dbReference type="AlphaFoldDB" id="A0A8S3F093"/>
<sequence>MTRDEREALSQRICNFYIDSSNNSVKTTSGRSYKISDEQLDGLVKSVNNRCGLSQRKFGRRFGIHHSTISRTLRKRASVVIRKRRKSPKMNSKDQENPARKNCGKMYRNMFSGCNVILDDEKYSKLSGNNVGGNASFYSTNPVTSLPNIKFQKRKKFEPKLMIWMAMSSKGVSDVYIHRGKQAVLQTTYLKECINKGLFPFIEKYHHNGSYLFWPDLASAHYSNIVKERLHEKNVPLVARQDNPPNVPQARSIETVWALLERKVYENNWEAKNFDALARRIKQKAKEFDQNMLQTMVEGVRKKLRAMWRDGLYS</sequence>
<name>A0A8S3F093_9BILA</name>
<gene>
    <name evidence="1" type="ORF">BYL167_LOCUS63627</name>
</gene>
<protein>
    <submittedName>
        <fullName evidence="1">Uncharacterized protein</fullName>
    </submittedName>
</protein>
<dbReference type="InterPro" id="IPR036397">
    <property type="entry name" value="RNaseH_sf"/>
</dbReference>
<evidence type="ECO:0000313" key="2">
    <source>
        <dbReference type="Proteomes" id="UP000681967"/>
    </source>
</evidence>
<dbReference type="Gene3D" id="3.30.420.10">
    <property type="entry name" value="Ribonuclease H-like superfamily/Ribonuclease H"/>
    <property type="match status" value="1"/>
</dbReference>
<evidence type="ECO:0000313" key="1">
    <source>
        <dbReference type="EMBL" id="CAF5094847.1"/>
    </source>
</evidence>
<feature type="non-terminal residue" evidence="1">
    <location>
        <position position="1"/>
    </location>
</feature>
<proteinExistence type="predicted"/>